<evidence type="ECO:0000313" key="1">
    <source>
        <dbReference type="EMBL" id="AAN59043.1"/>
    </source>
</evidence>
<dbReference type="AlphaFoldDB" id="Q8DTG9"/>
<dbReference type="Proteomes" id="UP000002512">
    <property type="component" value="Chromosome"/>
</dbReference>
<organism evidence="1 2">
    <name type="scientific">Streptococcus mutans serotype c (strain ATCC 700610 / UA159)</name>
    <dbReference type="NCBI Taxonomy" id="210007"/>
    <lineage>
        <taxon>Bacteria</taxon>
        <taxon>Bacillati</taxon>
        <taxon>Bacillota</taxon>
        <taxon>Bacilli</taxon>
        <taxon>Lactobacillales</taxon>
        <taxon>Streptococcaceae</taxon>
        <taxon>Streptococcus</taxon>
    </lineage>
</organism>
<dbReference type="KEGG" id="smu:SMU_1374"/>
<proteinExistence type="predicted"/>
<accession>Q8DTG9</accession>
<protein>
    <submittedName>
        <fullName evidence="1">Uncharacterized protein</fullName>
    </submittedName>
</protein>
<dbReference type="HOGENOM" id="CLU_2810658_0_0_9"/>
<dbReference type="EMBL" id="AE014133">
    <property type="protein sequence ID" value="AAN59043.1"/>
    <property type="molecule type" value="Genomic_DNA"/>
</dbReference>
<dbReference type="PATRIC" id="fig|210007.7.peg.1222"/>
<gene>
    <name evidence="1" type="ordered locus">SMU_1374</name>
</gene>
<evidence type="ECO:0000313" key="2">
    <source>
        <dbReference type="Proteomes" id="UP000002512"/>
    </source>
</evidence>
<reference evidence="1 2" key="1">
    <citation type="journal article" date="2002" name="Proc. Natl. Acad. Sci. U.S.A.">
        <title>Genome sequence of Streptococcus mutans UA159, a cariogenic dental pathogen.</title>
        <authorList>
            <person name="Ajdic D."/>
            <person name="McShan W.M."/>
            <person name="McLaughlin R.E."/>
            <person name="Savic G."/>
            <person name="Chang J."/>
            <person name="Carson M.B."/>
            <person name="Primeaux C."/>
            <person name="Tian R."/>
            <person name="Kenton S."/>
            <person name="Jia H."/>
            <person name="Lin S."/>
            <person name="Qian Y."/>
            <person name="Li S."/>
            <person name="Zhu H."/>
            <person name="Najar F."/>
            <person name="Lai H."/>
            <person name="White J."/>
            <person name="Roe B.A."/>
            <person name="Ferretti J.J."/>
        </authorList>
    </citation>
    <scope>NUCLEOTIDE SEQUENCE [LARGE SCALE GENOMIC DNA]</scope>
    <source>
        <strain evidence="2">ATCC 700610 / UA159</strain>
    </source>
</reference>
<sequence length="67" mass="7540">MIINPHVNGVRRATLNNQSAYDIFTFVYIEELAKLLGISPINPENIIQSLKLIQHKPSLVAIKLITN</sequence>
<dbReference type="OrthoDB" id="2207416at2"/>
<name>Q8DTG9_STRMU</name>
<keyword evidence="2" id="KW-1185">Reference proteome</keyword>